<feature type="domain" description="ABC transmembrane type-1" evidence="11">
    <location>
        <begin position="116"/>
        <end position="225"/>
    </location>
</feature>
<feature type="transmembrane region" description="Helical" evidence="9">
    <location>
        <begin position="115"/>
        <end position="135"/>
    </location>
</feature>
<proteinExistence type="inferred from homology"/>
<dbReference type="InterPro" id="IPR039421">
    <property type="entry name" value="Type_1_exporter"/>
</dbReference>
<dbReference type="CDD" id="cd18578">
    <property type="entry name" value="ABC_6TM_Pgp_ABCB1_D2_like"/>
    <property type="match status" value="1"/>
</dbReference>
<keyword evidence="4" id="KW-0547">Nucleotide-binding</keyword>
<dbReference type="PANTHER" id="PTHR43394:SF1">
    <property type="entry name" value="ATP-BINDING CASSETTE SUB-FAMILY B MEMBER 10, MITOCHONDRIAL"/>
    <property type="match status" value="1"/>
</dbReference>
<feature type="transmembrane region" description="Helical" evidence="9">
    <location>
        <begin position="597"/>
        <end position="620"/>
    </location>
</feature>
<gene>
    <name evidence="12" type="ORF">NEUTE1DRAFT_104089</name>
</gene>
<feature type="region of interest" description="Disordered" evidence="8">
    <location>
        <begin position="375"/>
        <end position="401"/>
    </location>
</feature>
<dbReference type="VEuPathDB" id="FungiDB:NEUTE1DRAFT_104089"/>
<dbReference type="GO" id="GO:0016020">
    <property type="term" value="C:membrane"/>
    <property type="evidence" value="ECO:0007669"/>
    <property type="project" value="UniProtKB-SubCell"/>
</dbReference>
<dbReference type="PROSITE" id="PS00211">
    <property type="entry name" value="ABC_TRANSPORTER_1"/>
    <property type="match status" value="2"/>
</dbReference>
<dbReference type="Gene3D" id="1.20.1560.10">
    <property type="entry name" value="ABC transporter type 1, transmembrane domain"/>
    <property type="match status" value="5"/>
</dbReference>
<dbReference type="GO" id="GO:0015421">
    <property type="term" value="F:ABC-type oligopeptide transporter activity"/>
    <property type="evidence" value="ECO:0007669"/>
    <property type="project" value="TreeGrafter"/>
</dbReference>
<dbReference type="AlphaFoldDB" id="F8MV30"/>
<comment type="similarity">
    <text evidence="2">Belongs to the ABC transporter superfamily. ABCB family. Multidrug resistance exporter (TC 3.A.1.201) subfamily.</text>
</comment>
<feature type="transmembrane region" description="Helical" evidence="9">
    <location>
        <begin position="198"/>
        <end position="222"/>
    </location>
</feature>
<feature type="domain" description="ABC transporter" evidence="10">
    <location>
        <begin position="724"/>
        <end position="959"/>
    </location>
</feature>
<dbReference type="HOGENOM" id="CLU_000604_17_8_1"/>
<feature type="region of interest" description="Disordered" evidence="8">
    <location>
        <begin position="1"/>
        <end position="31"/>
    </location>
</feature>
<feature type="transmembrane region" description="Helical" evidence="9">
    <location>
        <begin position="492"/>
        <end position="512"/>
    </location>
</feature>
<dbReference type="GeneID" id="20822079"/>
<dbReference type="Proteomes" id="UP000008065">
    <property type="component" value="Unassembled WGS sequence"/>
</dbReference>
<reference evidence="13" key="1">
    <citation type="journal article" date="2011" name="Genetics">
        <title>Massive changes in genome architecture accompany the transition to self-fertility in the filamentous fungus Neurospora tetrasperma.</title>
        <authorList>
            <person name="Ellison C.E."/>
            <person name="Stajich J.E."/>
            <person name="Jacobson D.J."/>
            <person name="Natvig D.O."/>
            <person name="Lapidus A."/>
            <person name="Foster B."/>
            <person name="Aerts A."/>
            <person name="Riley R."/>
            <person name="Lindquist E.A."/>
            <person name="Grigoriev I.V."/>
            <person name="Taylor J.W."/>
        </authorList>
    </citation>
    <scope>NUCLEOTIDE SEQUENCE [LARGE SCALE GENOMIC DNA]</scope>
    <source>
        <strain evidence="13">FGSC 2508 / P0657</strain>
    </source>
</reference>
<evidence type="ECO:0008006" key="14">
    <source>
        <dbReference type="Google" id="ProtNLM"/>
    </source>
</evidence>
<evidence type="ECO:0000256" key="1">
    <source>
        <dbReference type="ARBA" id="ARBA00004141"/>
    </source>
</evidence>
<dbReference type="SUPFAM" id="SSF90123">
    <property type="entry name" value="ABC transporter transmembrane region"/>
    <property type="match status" value="2"/>
</dbReference>
<feature type="domain" description="ABC transporter" evidence="10">
    <location>
        <begin position="50"/>
        <end position="366"/>
    </location>
</feature>
<keyword evidence="7 9" id="KW-0472">Membrane</keyword>
<dbReference type="InterPro" id="IPR017871">
    <property type="entry name" value="ABC_transporter-like_CS"/>
</dbReference>
<organism evidence="12 13">
    <name type="scientific">Neurospora tetrasperma (strain FGSC 2508 / ATCC MYA-4615 / P0657)</name>
    <dbReference type="NCBI Taxonomy" id="510951"/>
    <lineage>
        <taxon>Eukaryota</taxon>
        <taxon>Fungi</taxon>
        <taxon>Dikarya</taxon>
        <taxon>Ascomycota</taxon>
        <taxon>Pezizomycotina</taxon>
        <taxon>Sordariomycetes</taxon>
        <taxon>Sordariomycetidae</taxon>
        <taxon>Sordariales</taxon>
        <taxon>Sordariaceae</taxon>
        <taxon>Neurospora</taxon>
    </lineage>
</organism>
<feature type="transmembrane region" description="Helical" evidence="9">
    <location>
        <begin position="62"/>
        <end position="85"/>
    </location>
</feature>
<evidence type="ECO:0000256" key="8">
    <source>
        <dbReference type="SAM" id="MobiDB-lite"/>
    </source>
</evidence>
<dbReference type="Gene3D" id="3.40.50.300">
    <property type="entry name" value="P-loop containing nucleotide triphosphate hydrolases"/>
    <property type="match status" value="2"/>
</dbReference>
<evidence type="ECO:0000313" key="12">
    <source>
        <dbReference type="EMBL" id="EGO54655.1"/>
    </source>
</evidence>
<protein>
    <recommendedName>
        <fullName evidence="14">P-loop containing nucleoside triphosphate hydrolase protein</fullName>
    </recommendedName>
</protein>
<feature type="transmembrane region" description="Helical" evidence="9">
    <location>
        <begin position="632"/>
        <end position="650"/>
    </location>
</feature>
<keyword evidence="6 9" id="KW-1133">Transmembrane helix</keyword>
<dbReference type="InterPro" id="IPR036640">
    <property type="entry name" value="ABC1_TM_sf"/>
</dbReference>
<dbReference type="SUPFAM" id="SSF52540">
    <property type="entry name" value="P-loop containing nucleoside triphosphate hydrolases"/>
    <property type="match status" value="2"/>
</dbReference>
<dbReference type="SMART" id="SM00382">
    <property type="entry name" value="AAA"/>
    <property type="match status" value="2"/>
</dbReference>
<evidence type="ECO:0000313" key="13">
    <source>
        <dbReference type="Proteomes" id="UP000008065"/>
    </source>
</evidence>
<sequence length="964" mass="105765">MAEEEFASGGEHPIPESLVSPPNPPSPASKAGMNPLLLKPECKTALSDFIRIFSFSTWLDRVLVSAAVATSIGAGITMPLMNMIFGRMVGSFTGYYGADASTTYELFKNAISSCAWSLTLVTSSGLVLIIVVYAATTPFLVKHMNGVQYADLQASIVAKEVFSSIRMIAACGAQEKMAKRYVKWVDDSRHRGLKMSPIIALQQAPVQFSIYATFALSFWYSIRMYYELRFNSAETLVVCVTTILPAMFTAKYWTNLGYSTIVGDAGIKLSGGQRQRIAIARSIVKRPKILILDEATSSIDVRGEQVVQAALEKVSKDRTTIMIAHRLGTVKKADNIIVLQKGQAIQQGTHSDLLAEEGGAYWALATSQKLVVDSTDPKELPSGLGSKVEDTEVNTPTVNSESPVITTDASVDDELITTSRLRKYMLLICEQKEHWKWYAVLVGSAIGGGGWSSSTIAFSIGFFDTDDHSVGTLTARLATDPSQLQEILGTNIAFVLISILNVAGCLIISFYYGWKLTIVTLCSSMPLIVAASFLRIRHEARFEKMNNEVFAESAKFATESITAFRTVSALTLEDTIIERYETLLREHVQHSFGTSSWFTLVFAVADSIALLCTAFVLWYGGSLMLKGEYWPFQYMIVYIAVLQVCLHCAYPASPMRPFILGQSSDDDSAGQGGLGAGQWLSYGPNIAKANVAADRILEMRAKGQENTTHTPLDRGSVGDKDSGVRVEFREVRFSQIDAVLLTPAKVEKDMFAAIVGPSGCGKTTVVSLLERFYAVNSGQILYNGTDISTVSLEDYRRDISLVSQEPNLFDGTIKENILLGVNPDSTTEEQIQQACRDAEIHEFIMSLPDGYNTEIGSRGVTLSGGQKQRFAIARALIRNPRLLLLDEATSNLDGDTERAVQAVLERTRKNRTMIMVAHRLATIQNADIIFVLGDGRVLEKGKHAALLRMRGIYYQMCQAQALDR</sequence>
<accession>F8MV30</accession>
<dbReference type="RefSeq" id="XP_009854588.1">
    <property type="nucleotide sequence ID" value="XM_009856286.1"/>
</dbReference>
<dbReference type="GO" id="GO:0005524">
    <property type="term" value="F:ATP binding"/>
    <property type="evidence" value="ECO:0007669"/>
    <property type="project" value="UniProtKB-KW"/>
</dbReference>
<keyword evidence="13" id="KW-1185">Reference proteome</keyword>
<evidence type="ECO:0000259" key="10">
    <source>
        <dbReference type="PROSITE" id="PS50893"/>
    </source>
</evidence>
<dbReference type="PANTHER" id="PTHR43394">
    <property type="entry name" value="ATP-DEPENDENT PERMEASE MDL1, MITOCHONDRIAL"/>
    <property type="match status" value="1"/>
</dbReference>
<dbReference type="GO" id="GO:0016887">
    <property type="term" value="F:ATP hydrolysis activity"/>
    <property type="evidence" value="ECO:0007669"/>
    <property type="project" value="InterPro"/>
</dbReference>
<evidence type="ECO:0000256" key="5">
    <source>
        <dbReference type="ARBA" id="ARBA00022840"/>
    </source>
</evidence>
<comment type="subcellular location">
    <subcellularLocation>
        <location evidence="1">Membrane</location>
        <topology evidence="1">Multi-pass membrane protein</topology>
    </subcellularLocation>
</comment>
<evidence type="ECO:0000256" key="4">
    <source>
        <dbReference type="ARBA" id="ARBA00022741"/>
    </source>
</evidence>
<evidence type="ECO:0000256" key="6">
    <source>
        <dbReference type="ARBA" id="ARBA00022989"/>
    </source>
</evidence>
<evidence type="ECO:0000259" key="11">
    <source>
        <dbReference type="PROSITE" id="PS50929"/>
    </source>
</evidence>
<dbReference type="EMBL" id="GL891307">
    <property type="protein sequence ID" value="EGO54655.1"/>
    <property type="molecule type" value="Genomic_DNA"/>
</dbReference>
<dbReference type="OrthoDB" id="6500128at2759"/>
<dbReference type="FunFam" id="3.40.50.300:FF:000913">
    <property type="entry name" value="ABC multidrug transporter SitT"/>
    <property type="match status" value="1"/>
</dbReference>
<dbReference type="Pfam" id="PF00005">
    <property type="entry name" value="ABC_tran"/>
    <property type="match status" value="2"/>
</dbReference>
<keyword evidence="3 9" id="KW-0812">Transmembrane</keyword>
<feature type="domain" description="ABC transmembrane type-1" evidence="11">
    <location>
        <begin position="459"/>
        <end position="644"/>
    </location>
</feature>
<dbReference type="PROSITE" id="PS50893">
    <property type="entry name" value="ABC_TRANSPORTER_2"/>
    <property type="match status" value="2"/>
</dbReference>
<dbReference type="InterPro" id="IPR011527">
    <property type="entry name" value="ABC1_TM_dom"/>
</dbReference>
<evidence type="ECO:0000256" key="7">
    <source>
        <dbReference type="ARBA" id="ARBA00023136"/>
    </source>
</evidence>
<dbReference type="PROSITE" id="PS50929">
    <property type="entry name" value="ABC_TM1F"/>
    <property type="match status" value="2"/>
</dbReference>
<evidence type="ECO:0000256" key="9">
    <source>
        <dbReference type="SAM" id="Phobius"/>
    </source>
</evidence>
<name>F8MV30_NEUT8</name>
<evidence type="ECO:0000256" key="3">
    <source>
        <dbReference type="ARBA" id="ARBA00022692"/>
    </source>
</evidence>
<keyword evidence="5" id="KW-0067">ATP-binding</keyword>
<dbReference type="InterPro" id="IPR027417">
    <property type="entry name" value="P-loop_NTPase"/>
</dbReference>
<dbReference type="Pfam" id="PF00664">
    <property type="entry name" value="ABC_membrane"/>
    <property type="match status" value="2"/>
</dbReference>
<dbReference type="KEGG" id="nte:NEUTE1DRAFT104089"/>
<dbReference type="InterPro" id="IPR003593">
    <property type="entry name" value="AAA+_ATPase"/>
</dbReference>
<evidence type="ECO:0000256" key="2">
    <source>
        <dbReference type="ARBA" id="ARBA00007577"/>
    </source>
</evidence>
<dbReference type="InterPro" id="IPR003439">
    <property type="entry name" value="ABC_transporter-like_ATP-bd"/>
</dbReference>